<dbReference type="OrthoDB" id="2663710at2"/>
<sequence>MKKSITVANCDHCGEAIYKGEKVQLCEDGGVVHNRCLMEYAMKLAAPISINIDEITNNCA</sequence>
<name>A0A1D8GBW4_9FIRM</name>
<dbReference type="Pfam" id="PF09943">
    <property type="entry name" value="DUF2175"/>
    <property type="match status" value="1"/>
</dbReference>
<dbReference type="AlphaFoldDB" id="A0A1D8GBW4"/>
<dbReference type="Proteomes" id="UP000095743">
    <property type="component" value="Chromosome"/>
</dbReference>
<gene>
    <name evidence="1" type="ORF">Gferi_01430</name>
</gene>
<evidence type="ECO:0000313" key="1">
    <source>
        <dbReference type="EMBL" id="AOT68370.1"/>
    </source>
</evidence>
<dbReference type="KEGG" id="gfe:Gferi_01430"/>
<proteinExistence type="predicted"/>
<evidence type="ECO:0008006" key="3">
    <source>
        <dbReference type="Google" id="ProtNLM"/>
    </source>
</evidence>
<dbReference type="RefSeq" id="WP_069973923.1">
    <property type="nucleotide sequence ID" value="NZ_CP017269.1"/>
</dbReference>
<organism evidence="1 2">
    <name type="scientific">Geosporobacter ferrireducens</name>
    <dbReference type="NCBI Taxonomy" id="1424294"/>
    <lineage>
        <taxon>Bacteria</taxon>
        <taxon>Bacillati</taxon>
        <taxon>Bacillota</taxon>
        <taxon>Clostridia</taxon>
        <taxon>Peptostreptococcales</taxon>
        <taxon>Thermotaleaceae</taxon>
        <taxon>Geosporobacter</taxon>
    </lineage>
</organism>
<reference evidence="1 2" key="1">
    <citation type="submission" date="2016-09" db="EMBL/GenBank/DDBJ databases">
        <title>Genomic analysis reveals versatility of anaerobic energy metabolism of Geosporobacter ferrireducens IRF9 of phylum Firmicutes.</title>
        <authorList>
            <person name="Kim S.-J."/>
        </authorList>
    </citation>
    <scope>NUCLEOTIDE SEQUENCE [LARGE SCALE GENOMIC DNA]</scope>
    <source>
        <strain evidence="1 2">IRF9</strain>
    </source>
</reference>
<protein>
    <recommendedName>
        <fullName evidence="3">RING-type domain-containing protein</fullName>
    </recommendedName>
</protein>
<dbReference type="InterPro" id="IPR018686">
    <property type="entry name" value="DUF2175"/>
</dbReference>
<accession>A0A1D8GBW4</accession>
<keyword evidence="2" id="KW-1185">Reference proteome</keyword>
<evidence type="ECO:0000313" key="2">
    <source>
        <dbReference type="Proteomes" id="UP000095743"/>
    </source>
</evidence>
<dbReference type="EMBL" id="CP017269">
    <property type="protein sequence ID" value="AOT68370.1"/>
    <property type="molecule type" value="Genomic_DNA"/>
</dbReference>